<evidence type="ECO:0000256" key="2">
    <source>
        <dbReference type="ARBA" id="ARBA00009320"/>
    </source>
</evidence>
<dbReference type="InterPro" id="IPR043132">
    <property type="entry name" value="BCAT-like_C"/>
</dbReference>
<dbReference type="Gene3D" id="3.30.470.10">
    <property type="match status" value="1"/>
</dbReference>
<dbReference type="GO" id="GO:0004084">
    <property type="term" value="F:branched-chain-amino-acid transaminase activity"/>
    <property type="evidence" value="ECO:0007669"/>
    <property type="project" value="InterPro"/>
</dbReference>
<evidence type="ECO:0000256" key="1">
    <source>
        <dbReference type="ARBA" id="ARBA00001933"/>
    </source>
</evidence>
<dbReference type="GO" id="GO:0009081">
    <property type="term" value="P:branched-chain amino acid metabolic process"/>
    <property type="evidence" value="ECO:0007669"/>
    <property type="project" value="InterPro"/>
</dbReference>
<dbReference type="InterPro" id="IPR005786">
    <property type="entry name" value="B_amino_transII"/>
</dbReference>
<evidence type="ECO:0000313" key="6">
    <source>
        <dbReference type="EMBL" id="KAF4415249.1"/>
    </source>
</evidence>
<organism evidence="6 7">
    <name type="scientific">Fusarium acutatum</name>
    <dbReference type="NCBI Taxonomy" id="78861"/>
    <lineage>
        <taxon>Eukaryota</taxon>
        <taxon>Fungi</taxon>
        <taxon>Dikarya</taxon>
        <taxon>Ascomycota</taxon>
        <taxon>Pezizomycotina</taxon>
        <taxon>Sordariomycetes</taxon>
        <taxon>Hypocreomycetidae</taxon>
        <taxon>Hypocreales</taxon>
        <taxon>Nectriaceae</taxon>
        <taxon>Fusarium</taxon>
        <taxon>Fusarium fujikuroi species complex</taxon>
    </lineage>
</organism>
<gene>
    <name evidence="6" type="ORF">FACUT_13557</name>
</gene>
<dbReference type="EMBL" id="JAADJF010000583">
    <property type="protein sequence ID" value="KAF4415249.1"/>
    <property type="molecule type" value="Genomic_DNA"/>
</dbReference>
<dbReference type="InterPro" id="IPR001544">
    <property type="entry name" value="Aminotrans_IV"/>
</dbReference>
<proteinExistence type="inferred from homology"/>
<dbReference type="AlphaFoldDB" id="A0A8H4J8Z3"/>
<comment type="caution">
    <text evidence="6">The sequence shown here is derived from an EMBL/GenBank/DDBJ whole genome shotgun (WGS) entry which is preliminary data.</text>
</comment>
<keyword evidence="5" id="KW-0663">Pyridoxal phosphate</keyword>
<comment type="similarity">
    <text evidence="2">Belongs to the class-IV pyridoxal-phosphate-dependent aminotransferase family.</text>
</comment>
<comment type="cofactor">
    <cofactor evidence="1">
        <name>pyridoxal 5'-phosphate</name>
        <dbReference type="ChEBI" id="CHEBI:597326"/>
    </cofactor>
</comment>
<evidence type="ECO:0000256" key="3">
    <source>
        <dbReference type="ARBA" id="ARBA00022576"/>
    </source>
</evidence>
<dbReference type="InterPro" id="IPR036038">
    <property type="entry name" value="Aminotransferase-like"/>
</dbReference>
<dbReference type="Gene3D" id="3.20.10.10">
    <property type="entry name" value="D-amino Acid Aminotransferase, subunit A, domain 2"/>
    <property type="match status" value="1"/>
</dbReference>
<evidence type="ECO:0000256" key="5">
    <source>
        <dbReference type="ARBA" id="ARBA00022898"/>
    </source>
</evidence>
<evidence type="ECO:0000313" key="7">
    <source>
        <dbReference type="Proteomes" id="UP000536711"/>
    </source>
</evidence>
<dbReference type="Pfam" id="PF01063">
    <property type="entry name" value="Aminotran_4"/>
    <property type="match status" value="1"/>
</dbReference>
<name>A0A8H4J8Z3_9HYPO</name>
<protein>
    <submittedName>
        <fullName evidence="6">Branched-chain amino acid aminotransferase II</fullName>
    </submittedName>
</protein>
<dbReference type="PANTHER" id="PTHR42825">
    <property type="entry name" value="AMINO ACID AMINOTRANSFERASE"/>
    <property type="match status" value="1"/>
</dbReference>
<keyword evidence="7" id="KW-1185">Reference proteome</keyword>
<dbReference type="SUPFAM" id="SSF56752">
    <property type="entry name" value="D-aminoacid aminotransferase-like PLP-dependent enzymes"/>
    <property type="match status" value="1"/>
</dbReference>
<evidence type="ECO:0000256" key="4">
    <source>
        <dbReference type="ARBA" id="ARBA00022679"/>
    </source>
</evidence>
<keyword evidence="3 6" id="KW-0032">Aminotransferase</keyword>
<dbReference type="PANTHER" id="PTHR42825:SF2">
    <property type="entry name" value="BRANCHED-CHAIN-AMINO-ACID AMINOTRANSFERASE 3, CHLOROPLASTIC-RELATED"/>
    <property type="match status" value="1"/>
</dbReference>
<accession>A0A8H4J8Z3</accession>
<dbReference type="InterPro" id="IPR043131">
    <property type="entry name" value="BCAT-like_N"/>
</dbReference>
<reference evidence="6 7" key="1">
    <citation type="submission" date="2020-01" db="EMBL/GenBank/DDBJ databases">
        <title>Identification and distribution of gene clusters putatively required for synthesis of sphingolipid metabolism inhibitors in phylogenetically diverse species of the filamentous fungus Fusarium.</title>
        <authorList>
            <person name="Kim H.-S."/>
            <person name="Busman M."/>
            <person name="Brown D.W."/>
            <person name="Divon H."/>
            <person name="Uhlig S."/>
            <person name="Proctor R.H."/>
        </authorList>
    </citation>
    <scope>NUCLEOTIDE SEQUENCE [LARGE SCALE GENOMIC DNA]</scope>
    <source>
        <strain evidence="6 7">NRRL 13308</strain>
    </source>
</reference>
<dbReference type="OrthoDB" id="409992at2759"/>
<dbReference type="Proteomes" id="UP000536711">
    <property type="component" value="Unassembled WGS sequence"/>
</dbReference>
<sequence length="417" mass="45951">MVISNVPLKFYQNHYFAEATLYQYGTNITTSEVFGSQCLGHVESTYKASTGEWSDPIFASDPYLRVHGLAPGLQYGQQCYEGLKAFRTATGRVSIFRPGQHAKRMSHSTSVVSIPDIPESLFLSCVELAVTSNSPYIPPNTSRAMLYIRPFAFGSSEMIGLMPPSEFTFCVFVKPVSAYHGTMAQDALVLLNFDRAAPRGQGHAKVGGNYAPVIKWSEKAKADGFGMTLHLDSKTRTEIDEFSTSGFLGIKVSNDGRVKVVAPDSPSIIRSITSDCCLQLAKHYGWTIEKRPIKYTELLEFSEVIAVGTAASVVSIRSITNEETQEKFRYLDPASNQGPFARVLSVALDDIMRCKAADLFGWCHQVGEPALEQPVEVDIHHKLEDTSSYFRTDGKKAVFTDILMLSGSRSGARHACH</sequence>
<keyword evidence="4 6" id="KW-0808">Transferase</keyword>